<dbReference type="InterPro" id="IPR029021">
    <property type="entry name" value="Prot-tyrosine_phosphatase-like"/>
</dbReference>
<dbReference type="PANTHER" id="PTHR31126:SF1">
    <property type="entry name" value="TYROSINE SPECIFIC PROTEIN PHOSPHATASES DOMAIN-CONTAINING PROTEIN"/>
    <property type="match status" value="1"/>
</dbReference>
<name>A0ABW4J5Z0_9LACO</name>
<dbReference type="RefSeq" id="WP_125715403.1">
    <property type="nucleotide sequence ID" value="NZ_JBHTOP010000007.1"/>
</dbReference>
<evidence type="ECO:0000313" key="3">
    <source>
        <dbReference type="Proteomes" id="UP001597267"/>
    </source>
</evidence>
<dbReference type="Proteomes" id="UP001597267">
    <property type="component" value="Unassembled WGS sequence"/>
</dbReference>
<proteinExistence type="inferred from homology"/>
<evidence type="ECO:0000313" key="2">
    <source>
        <dbReference type="EMBL" id="MFD1671404.1"/>
    </source>
</evidence>
<dbReference type="EMBL" id="JBHTOP010000007">
    <property type="protein sequence ID" value="MFD1671404.1"/>
    <property type="molecule type" value="Genomic_DNA"/>
</dbReference>
<organism evidence="2 3">
    <name type="scientific">Agrilactobacillus yilanensis</name>
    <dbReference type="NCBI Taxonomy" id="2485997"/>
    <lineage>
        <taxon>Bacteria</taxon>
        <taxon>Bacillati</taxon>
        <taxon>Bacillota</taxon>
        <taxon>Bacilli</taxon>
        <taxon>Lactobacillales</taxon>
        <taxon>Lactobacillaceae</taxon>
        <taxon>Agrilactobacillus</taxon>
    </lineage>
</organism>
<accession>A0ABW4J5Z0</accession>
<comment type="similarity">
    <text evidence="1">Belongs to the protein-tyrosine phosphatase family.</text>
</comment>
<evidence type="ECO:0000256" key="1">
    <source>
        <dbReference type="ARBA" id="ARBA00009580"/>
    </source>
</evidence>
<sequence length="265" mass="30073">MLDKQRVLPLEKGINFRELGGYSTIDGRHVKFQKIIRSAKLSTLDNKDLTYLKDYGLITDIDFRSQEEITKEPDKLPTGTTYRHLPVFATDLTENSKSPEMIEHEIAHVAGAGHDRMIEVYQNMIVQKGAQQAYRTFFEELLKNEQDNQAVLFHCTAGKDRTGIGAFFFLSALGVAKKAIAQDYLLTNTTYRPETEALIKKASNANSSPEMIDNLRDLFSVHIDFLNATEQEIKHLAGTPINYLKEIIGLSDTDLQDLRKIYLTD</sequence>
<gene>
    <name evidence="2" type="ORF">ACFQ5M_04775</name>
</gene>
<protein>
    <submittedName>
        <fullName evidence="2">Tyrosine-protein phosphatase</fullName>
    </submittedName>
</protein>
<dbReference type="Pfam" id="PF13350">
    <property type="entry name" value="Y_phosphatase3"/>
    <property type="match status" value="1"/>
</dbReference>
<dbReference type="PANTHER" id="PTHR31126">
    <property type="entry name" value="TYROSINE-PROTEIN PHOSPHATASE"/>
    <property type="match status" value="1"/>
</dbReference>
<reference evidence="3" key="1">
    <citation type="journal article" date="2019" name="Int. J. Syst. Evol. Microbiol.">
        <title>The Global Catalogue of Microorganisms (GCM) 10K type strain sequencing project: providing services to taxonomists for standard genome sequencing and annotation.</title>
        <authorList>
            <consortium name="The Broad Institute Genomics Platform"/>
            <consortium name="The Broad Institute Genome Sequencing Center for Infectious Disease"/>
            <person name="Wu L."/>
            <person name="Ma J."/>
        </authorList>
    </citation>
    <scope>NUCLEOTIDE SEQUENCE [LARGE SCALE GENOMIC DNA]</scope>
    <source>
        <strain evidence="3">CCM 8896</strain>
    </source>
</reference>
<dbReference type="InterPro" id="IPR026893">
    <property type="entry name" value="Tyr/Ser_Pase_IphP-type"/>
</dbReference>
<dbReference type="InterPro" id="IPR016130">
    <property type="entry name" value="Tyr_Pase_AS"/>
</dbReference>
<keyword evidence="3" id="KW-1185">Reference proteome</keyword>
<dbReference type="Gene3D" id="3.90.190.10">
    <property type="entry name" value="Protein tyrosine phosphatase superfamily"/>
    <property type="match status" value="1"/>
</dbReference>
<dbReference type="SUPFAM" id="SSF52799">
    <property type="entry name" value="(Phosphotyrosine protein) phosphatases II"/>
    <property type="match status" value="1"/>
</dbReference>
<dbReference type="PROSITE" id="PS00383">
    <property type="entry name" value="TYR_PHOSPHATASE_1"/>
    <property type="match status" value="1"/>
</dbReference>
<comment type="caution">
    <text evidence="2">The sequence shown here is derived from an EMBL/GenBank/DDBJ whole genome shotgun (WGS) entry which is preliminary data.</text>
</comment>